<evidence type="ECO:0000313" key="3">
    <source>
        <dbReference type="Proteomes" id="UP000678895"/>
    </source>
</evidence>
<dbReference type="AlphaFoldDB" id="A0A919XZX4"/>
<organism evidence="2 3">
    <name type="scientific">Paenibacillus apis</name>
    <dbReference type="NCBI Taxonomy" id="1792174"/>
    <lineage>
        <taxon>Bacteria</taxon>
        <taxon>Bacillati</taxon>
        <taxon>Bacillota</taxon>
        <taxon>Bacilli</taxon>
        <taxon>Bacillales</taxon>
        <taxon>Paenibacillaceae</taxon>
        <taxon>Paenibacillus</taxon>
    </lineage>
</organism>
<protein>
    <submittedName>
        <fullName evidence="2">Uncharacterized protein</fullName>
    </submittedName>
</protein>
<dbReference type="RefSeq" id="WP_301624678.1">
    <property type="nucleotide sequence ID" value="NZ_BORS01000002.1"/>
</dbReference>
<proteinExistence type="predicted"/>
<reference evidence="2" key="1">
    <citation type="submission" date="2021-03" db="EMBL/GenBank/DDBJ databases">
        <title>Antimicrobial resistance genes in bacteria isolated from Japanese honey, and their potential for conferring macrolide and lincosamide resistance in the American foulbrood pathogen Paenibacillus larvae.</title>
        <authorList>
            <person name="Okamoto M."/>
            <person name="Kumagai M."/>
            <person name="Kanamori H."/>
            <person name="Takamatsu D."/>
        </authorList>
    </citation>
    <scope>NUCLEOTIDE SEQUENCE</scope>
    <source>
        <strain evidence="2">J41TS4</strain>
    </source>
</reference>
<gene>
    <name evidence="2" type="ORF">J41TS4_05360</name>
</gene>
<evidence type="ECO:0000256" key="1">
    <source>
        <dbReference type="SAM" id="MobiDB-lite"/>
    </source>
</evidence>
<dbReference type="EMBL" id="BORS01000002">
    <property type="protein sequence ID" value="GIO40778.1"/>
    <property type="molecule type" value="Genomic_DNA"/>
</dbReference>
<keyword evidence="3" id="KW-1185">Reference proteome</keyword>
<feature type="region of interest" description="Disordered" evidence="1">
    <location>
        <begin position="1"/>
        <end position="25"/>
    </location>
</feature>
<name>A0A919XZX4_9BACL</name>
<comment type="caution">
    <text evidence="2">The sequence shown here is derived from an EMBL/GenBank/DDBJ whole genome shotgun (WGS) entry which is preliminary data.</text>
</comment>
<accession>A0A919XZX4</accession>
<dbReference type="Proteomes" id="UP000678895">
    <property type="component" value="Unassembled WGS sequence"/>
</dbReference>
<sequence>MCSRIGGQAASVPDEKSEKQLPGHIRTTQPIAASHYVPLGWWDVVNMETLAATFVKYIFKKEEAGSNMY</sequence>
<evidence type="ECO:0000313" key="2">
    <source>
        <dbReference type="EMBL" id="GIO40778.1"/>
    </source>
</evidence>